<feature type="transmembrane region" description="Helical" evidence="1">
    <location>
        <begin position="43"/>
        <end position="64"/>
    </location>
</feature>
<keyword evidence="1" id="KW-0472">Membrane</keyword>
<protein>
    <submittedName>
        <fullName evidence="2">DUF4112 domain-containing protein</fullName>
    </submittedName>
</protein>
<organism evidence="2 3">
    <name type="scientific">Aerophototrophica crusticola</name>
    <dbReference type="NCBI Taxonomy" id="1709002"/>
    <lineage>
        <taxon>Bacteria</taxon>
        <taxon>Pseudomonadati</taxon>
        <taxon>Pseudomonadota</taxon>
        <taxon>Alphaproteobacteria</taxon>
        <taxon>Rhodospirillales</taxon>
        <taxon>Rhodospirillaceae</taxon>
        <taxon>Aerophototrophica</taxon>
    </lineage>
</organism>
<accession>A0A858R5S4</accession>
<evidence type="ECO:0000313" key="2">
    <source>
        <dbReference type="EMBL" id="QJE72652.1"/>
    </source>
</evidence>
<dbReference type="InterPro" id="IPR025187">
    <property type="entry name" value="DUF4112"/>
</dbReference>
<gene>
    <name evidence="2" type="ORF">HHL28_05655</name>
</gene>
<keyword evidence="3" id="KW-1185">Reference proteome</keyword>
<dbReference type="AlphaFoldDB" id="A0A858R5S4"/>
<keyword evidence="1" id="KW-0812">Transmembrane</keyword>
<dbReference type="PANTHER" id="PTHR35519">
    <property type="entry name" value="MEMBRANE PROTEINS"/>
    <property type="match status" value="1"/>
</dbReference>
<dbReference type="EMBL" id="CP051775">
    <property type="protein sequence ID" value="QJE72652.1"/>
    <property type="molecule type" value="Genomic_DNA"/>
</dbReference>
<dbReference type="Pfam" id="PF13430">
    <property type="entry name" value="DUF4112"/>
    <property type="match status" value="1"/>
</dbReference>
<proteinExistence type="predicted"/>
<evidence type="ECO:0000256" key="1">
    <source>
        <dbReference type="SAM" id="Phobius"/>
    </source>
</evidence>
<evidence type="ECO:0000313" key="3">
    <source>
        <dbReference type="Proteomes" id="UP000501891"/>
    </source>
</evidence>
<dbReference type="PANTHER" id="PTHR35519:SF2">
    <property type="entry name" value="PH DOMAIN PROTEIN"/>
    <property type="match status" value="1"/>
</dbReference>
<sequence length="120" mass="13332">MQAMLFRNEAVQRRYDRVNRLAALMDERVRVGRVRLPVGWDGVLNLVPVVGTLAAKSTAGYIVVEGARMGLPKRKVARMALNVAVDFVVGAIPVVGWVADFFLKANSRNVRIIRQHFAMG</sequence>
<dbReference type="KEGG" id="acru:HHL28_05655"/>
<feature type="transmembrane region" description="Helical" evidence="1">
    <location>
        <begin position="76"/>
        <end position="99"/>
    </location>
</feature>
<dbReference type="Proteomes" id="UP000501891">
    <property type="component" value="Chromosome"/>
</dbReference>
<name>A0A858R5S4_9PROT</name>
<reference evidence="2" key="1">
    <citation type="submission" date="2020-04" db="EMBL/GenBank/DDBJ databases">
        <title>A desert anoxygenic phototrophic bacterium fixes CO2 using RubisCO under aerobic conditions.</title>
        <authorList>
            <person name="Tang K."/>
        </authorList>
    </citation>
    <scope>NUCLEOTIDE SEQUENCE [LARGE SCALE GENOMIC DNA]</scope>
    <source>
        <strain evidence="2">MIMtkB3</strain>
    </source>
</reference>
<keyword evidence="1" id="KW-1133">Transmembrane helix</keyword>